<evidence type="ECO:0000313" key="2">
    <source>
        <dbReference type="EMBL" id="KZT52035.1"/>
    </source>
</evidence>
<dbReference type="AlphaFoldDB" id="A0A165D4B1"/>
<keyword evidence="3" id="KW-1185">Reference proteome</keyword>
<evidence type="ECO:0000313" key="3">
    <source>
        <dbReference type="Proteomes" id="UP000076842"/>
    </source>
</evidence>
<dbReference type="InterPro" id="IPR001810">
    <property type="entry name" value="F-box_dom"/>
</dbReference>
<sequence>MPAAFNDLPPELLAPIFSSLPESSIVRCARVSREWNAFATPLLYRRVAVYSWNTNAKTRAAALMRTLAEKPDVARWVKHIDVRDFYREFEFMSGHDEERAELYQHCEQGLANCVNVESCVWPRDGTLTTTMIDVLSHLSRLERLEFNARSVTYDPSDLVRIRQIRSLGLTLPDKPAANVLPKWFQAIAEAGRDSDGVEHGGLRDLRVICQSDNSIGSSMLIRLAPYLTRLESFHLLGCAKADHIGIRAVLAGCSATIQRLSLESISLKFDLKELATGLELPRLTSLTLTLPTPPAPQQPFLNALLELTSSSPLAALSLFQPATQTPPSTSLVLYSASAAQQNTAPQPREYPQFTPDFVQRLALQHSGTLRQVAIARLPTPLEAIEALSAYFPKLEVLIVPVHQFDWPRLAAAVSASSLPFLRTLHLSYPTSPRIRALTRHELVGLSVLTEIASSCSPTLEQIGQFNKVYEVVRRWDKATDATSVVLERWSGPQFPDAFQVIRA</sequence>
<dbReference type="PROSITE" id="PS50181">
    <property type="entry name" value="FBOX"/>
    <property type="match status" value="1"/>
</dbReference>
<organism evidence="2 3">
    <name type="scientific">Calocera cornea HHB12733</name>
    <dbReference type="NCBI Taxonomy" id="1353952"/>
    <lineage>
        <taxon>Eukaryota</taxon>
        <taxon>Fungi</taxon>
        <taxon>Dikarya</taxon>
        <taxon>Basidiomycota</taxon>
        <taxon>Agaricomycotina</taxon>
        <taxon>Dacrymycetes</taxon>
        <taxon>Dacrymycetales</taxon>
        <taxon>Dacrymycetaceae</taxon>
        <taxon>Calocera</taxon>
    </lineage>
</organism>
<dbReference type="STRING" id="1353952.A0A165D4B1"/>
<evidence type="ECO:0000259" key="1">
    <source>
        <dbReference type="PROSITE" id="PS50181"/>
    </source>
</evidence>
<dbReference type="Pfam" id="PF12937">
    <property type="entry name" value="F-box-like"/>
    <property type="match status" value="1"/>
</dbReference>
<dbReference type="Gene3D" id="3.80.10.10">
    <property type="entry name" value="Ribonuclease Inhibitor"/>
    <property type="match status" value="1"/>
</dbReference>
<gene>
    <name evidence="2" type="ORF">CALCODRAFT_502820</name>
</gene>
<dbReference type="Gene3D" id="1.20.1280.50">
    <property type="match status" value="1"/>
</dbReference>
<dbReference type="InterPro" id="IPR036047">
    <property type="entry name" value="F-box-like_dom_sf"/>
</dbReference>
<dbReference type="EMBL" id="KV424081">
    <property type="protein sequence ID" value="KZT52035.1"/>
    <property type="molecule type" value="Genomic_DNA"/>
</dbReference>
<dbReference type="OrthoDB" id="2585512at2759"/>
<dbReference type="SUPFAM" id="SSF81383">
    <property type="entry name" value="F-box domain"/>
    <property type="match status" value="1"/>
</dbReference>
<dbReference type="SUPFAM" id="SSF52047">
    <property type="entry name" value="RNI-like"/>
    <property type="match status" value="1"/>
</dbReference>
<dbReference type="InterPro" id="IPR032675">
    <property type="entry name" value="LRR_dom_sf"/>
</dbReference>
<accession>A0A165D4B1</accession>
<dbReference type="Proteomes" id="UP000076842">
    <property type="component" value="Unassembled WGS sequence"/>
</dbReference>
<feature type="domain" description="F-box" evidence="1">
    <location>
        <begin position="2"/>
        <end position="47"/>
    </location>
</feature>
<name>A0A165D4B1_9BASI</name>
<reference evidence="2 3" key="1">
    <citation type="journal article" date="2016" name="Mol. Biol. Evol.">
        <title>Comparative Genomics of Early-Diverging Mushroom-Forming Fungi Provides Insights into the Origins of Lignocellulose Decay Capabilities.</title>
        <authorList>
            <person name="Nagy L.G."/>
            <person name="Riley R."/>
            <person name="Tritt A."/>
            <person name="Adam C."/>
            <person name="Daum C."/>
            <person name="Floudas D."/>
            <person name="Sun H."/>
            <person name="Yadav J.S."/>
            <person name="Pangilinan J."/>
            <person name="Larsson K.H."/>
            <person name="Matsuura K."/>
            <person name="Barry K."/>
            <person name="Labutti K."/>
            <person name="Kuo R."/>
            <person name="Ohm R.A."/>
            <person name="Bhattacharya S.S."/>
            <person name="Shirouzu T."/>
            <person name="Yoshinaga Y."/>
            <person name="Martin F.M."/>
            <person name="Grigoriev I.V."/>
            <person name="Hibbett D.S."/>
        </authorList>
    </citation>
    <scope>NUCLEOTIDE SEQUENCE [LARGE SCALE GENOMIC DNA]</scope>
    <source>
        <strain evidence="2 3">HHB12733</strain>
    </source>
</reference>
<protein>
    <recommendedName>
        <fullName evidence="1">F-box domain-containing protein</fullName>
    </recommendedName>
</protein>
<proteinExistence type="predicted"/>
<dbReference type="InParanoid" id="A0A165D4B1"/>